<feature type="region of interest" description="Disordered" evidence="1">
    <location>
        <begin position="506"/>
        <end position="542"/>
    </location>
</feature>
<feature type="region of interest" description="Disordered" evidence="1">
    <location>
        <begin position="581"/>
        <end position="617"/>
    </location>
</feature>
<evidence type="ECO:0000259" key="3">
    <source>
        <dbReference type="PROSITE" id="PS50024"/>
    </source>
</evidence>
<evidence type="ECO:0000313" key="4">
    <source>
        <dbReference type="Proteomes" id="UP000694843"/>
    </source>
</evidence>
<feature type="compositionally biased region" description="Low complexity" evidence="1">
    <location>
        <begin position="587"/>
        <end position="607"/>
    </location>
</feature>
<feature type="domain" description="SEA" evidence="3">
    <location>
        <begin position="621"/>
        <end position="741"/>
    </location>
</feature>
<name>A0A8B7PA44_HYAAZ</name>
<dbReference type="OrthoDB" id="6162910at2759"/>
<dbReference type="GeneID" id="108678206"/>
<gene>
    <name evidence="5" type="primary">LOC108678206</name>
</gene>
<feature type="compositionally biased region" description="Polar residues" evidence="1">
    <location>
        <begin position="528"/>
        <end position="540"/>
    </location>
</feature>
<dbReference type="RefSeq" id="XP_018022061.1">
    <property type="nucleotide sequence ID" value="XM_018166572.2"/>
</dbReference>
<dbReference type="InterPro" id="IPR000082">
    <property type="entry name" value="SEA_dom"/>
</dbReference>
<feature type="region of interest" description="Disordered" evidence="1">
    <location>
        <begin position="37"/>
        <end position="136"/>
    </location>
</feature>
<reference evidence="5" key="1">
    <citation type="submission" date="2025-08" db="UniProtKB">
        <authorList>
            <consortium name="RefSeq"/>
        </authorList>
    </citation>
    <scope>IDENTIFICATION</scope>
    <source>
        <tissue evidence="5">Whole organism</tissue>
    </source>
</reference>
<dbReference type="Gene3D" id="3.30.70.960">
    <property type="entry name" value="SEA domain"/>
    <property type="match status" value="1"/>
</dbReference>
<dbReference type="Proteomes" id="UP000694843">
    <property type="component" value="Unplaced"/>
</dbReference>
<feature type="compositionally biased region" description="Low complexity" evidence="1">
    <location>
        <begin position="325"/>
        <end position="350"/>
    </location>
</feature>
<dbReference type="InterPro" id="IPR036364">
    <property type="entry name" value="SEA_dom_sf"/>
</dbReference>
<dbReference type="AlphaFoldDB" id="A0A8B7PA44"/>
<dbReference type="KEGG" id="hazt:108678206"/>
<evidence type="ECO:0000256" key="1">
    <source>
        <dbReference type="SAM" id="MobiDB-lite"/>
    </source>
</evidence>
<dbReference type="SUPFAM" id="SSF82671">
    <property type="entry name" value="SEA domain"/>
    <property type="match status" value="1"/>
</dbReference>
<keyword evidence="2" id="KW-0812">Transmembrane</keyword>
<organism evidence="4 5">
    <name type="scientific">Hyalella azteca</name>
    <name type="common">Amphipod</name>
    <dbReference type="NCBI Taxonomy" id="294128"/>
    <lineage>
        <taxon>Eukaryota</taxon>
        <taxon>Metazoa</taxon>
        <taxon>Ecdysozoa</taxon>
        <taxon>Arthropoda</taxon>
        <taxon>Crustacea</taxon>
        <taxon>Multicrustacea</taxon>
        <taxon>Malacostraca</taxon>
        <taxon>Eumalacostraca</taxon>
        <taxon>Peracarida</taxon>
        <taxon>Amphipoda</taxon>
        <taxon>Senticaudata</taxon>
        <taxon>Talitrida</taxon>
        <taxon>Talitroidea</taxon>
        <taxon>Hyalellidae</taxon>
        <taxon>Hyalella</taxon>
    </lineage>
</organism>
<keyword evidence="2" id="KW-0472">Membrane</keyword>
<protein>
    <submittedName>
        <fullName evidence="5">Mucin-5AC</fullName>
    </submittedName>
</protein>
<sequence length="878" mass="96624">MESFPQNIAPPSKFSIPTSELNQTINKDYLEDEYYEDYYYDEENLQGNDSEKRGNQPEDLGPIDPPLVRENQPTTRKFIRPSDATTPATAKRRSTTPSSRSSNTRYSLSELLASLGGKNDKKPPPTSNELSNSRDARVLSEIELETTTPTIKYETITPEETTVATTQSTTITSTTPRTVVSTTSEPRMEVRITNTTESTFVVANVQTSRSMSMRHEESDDYSSALNLDEETTPTEILFEKPSIEPKPSLTALFENIDITYNDSDKEAVEDITTRNEPDTEASIIDITTEAEKLSNTENFDLSSLLEKVFEKAKPADLSKLPAGFSTSQSSSTHNSSVSSSKQSATSSKPSIQATTPKTVENLVDMIEEAEGNTSAVEGRSNSSPKLTKEELLLAAIFGNSEPSDPPASLLPAGFSLQDKKKQREDKPEFNIPVAKAEVPAHLLPKGFNVPEKSKGKTPLVREKSDVPASLLPKGFNVPVGADNITSQTPKTTEALIATTAVTAPGAPYQTSKNPKGLIFPKRNDRPSFLSTTPSSVSDSEPSAPLLLKPTIVNVFDRIKTTPKLVVMAPTKAPKTHAELQAEVASESSSSTTTTTTTTSTTTATPTTTLPPRPTTPGVCGEKCRLAATLRIVDGAEWAPELANRDTKEWQTLAKSVTNELNALYQRSRINRWFVDVEVDAFNPGSVFVDYFLQLNDVTTALDTVDLKHMMNGLLQSSNRAEHKLGPLTVDPEGTDFVVVKEPLRSVVRDDGSYLIPEWLIAVIVISLASFLFIIIFGIAVLVSRARVRRRNVPLTEEVLNKLNANQMPVDNYHNDAVYDMEAIWNEKMADRNMKPPSNRGHGYNPNYNINIYDSWRTDWSGPYGSSATYAKRRPEANF</sequence>
<keyword evidence="4" id="KW-1185">Reference proteome</keyword>
<evidence type="ECO:0000256" key="2">
    <source>
        <dbReference type="SAM" id="Phobius"/>
    </source>
</evidence>
<feature type="region of interest" description="Disordered" evidence="1">
    <location>
        <begin position="1"/>
        <end position="22"/>
    </location>
</feature>
<feature type="compositionally biased region" description="Low complexity" evidence="1">
    <location>
        <begin position="95"/>
        <end position="109"/>
    </location>
</feature>
<evidence type="ECO:0000313" key="5">
    <source>
        <dbReference type="RefSeq" id="XP_018022061.1"/>
    </source>
</evidence>
<dbReference type="Pfam" id="PF01390">
    <property type="entry name" value="SEA"/>
    <property type="match status" value="1"/>
</dbReference>
<accession>A0A8B7PA44</accession>
<proteinExistence type="predicted"/>
<dbReference type="PROSITE" id="PS50024">
    <property type="entry name" value="SEA"/>
    <property type="match status" value="1"/>
</dbReference>
<feature type="transmembrane region" description="Helical" evidence="2">
    <location>
        <begin position="758"/>
        <end position="782"/>
    </location>
</feature>
<dbReference type="OMA" id="DVSWNDK"/>
<feature type="region of interest" description="Disordered" evidence="1">
    <location>
        <begin position="319"/>
        <end position="357"/>
    </location>
</feature>
<keyword evidence="2" id="KW-1133">Transmembrane helix</keyword>